<dbReference type="GO" id="GO:0003824">
    <property type="term" value="F:catalytic activity"/>
    <property type="evidence" value="ECO:0007669"/>
    <property type="project" value="UniProtKB-ARBA"/>
</dbReference>
<sequence>MILTPRGLRAATSNLLQLALYGHIADLRPMPAETVGDGPGGTVYRYRPPDGLVPAGPPVLFVPPPAAPARCYDLRRGCSLAEHVVRAGRRSYLLDPEPAREGGPDLGIGEWVQDVLPGAVRAVSADAGGQPVQLVGWCLGGIFALLTAAADPGLPIASVAAIAAPADARGVPPAPPPPRERAFGLAGIDTYLVRPYRTIINLDNADFLAQIEALDHFAGALMSYPGRAARQIYHALSRDGALLAGGIEINGRTVDLGAVGVPVLAIAGRGDPLAPVRAVRPLVRLLRGAPQVRFEVASGGHLDVLTGRSAKATTWRHLDRWLDEGIVRHGIRAQRAAATL</sequence>
<dbReference type="Pfam" id="PF00561">
    <property type="entry name" value="Abhydrolase_1"/>
    <property type="match status" value="1"/>
</dbReference>
<feature type="domain" description="AB hydrolase-1" evidence="1">
    <location>
        <begin position="109"/>
        <end position="306"/>
    </location>
</feature>
<dbReference type="PANTHER" id="PTHR36837">
    <property type="entry name" value="POLY(3-HYDROXYALKANOATE) POLYMERASE SUBUNIT PHAC"/>
    <property type="match status" value="1"/>
</dbReference>
<dbReference type="AlphaFoldDB" id="A0A1I4Z4X1"/>
<dbReference type="Gene3D" id="3.40.50.1820">
    <property type="entry name" value="alpha/beta hydrolase"/>
    <property type="match status" value="1"/>
</dbReference>
<reference evidence="2 3" key="1">
    <citation type="submission" date="2016-10" db="EMBL/GenBank/DDBJ databases">
        <authorList>
            <person name="de Groot N.N."/>
        </authorList>
    </citation>
    <scope>NUCLEOTIDE SEQUENCE [LARGE SCALE GENOMIC DNA]</scope>
    <source>
        <strain evidence="2 3">DSM 43067</strain>
    </source>
</reference>
<dbReference type="SUPFAM" id="SSF53474">
    <property type="entry name" value="alpha/beta-Hydrolases"/>
    <property type="match status" value="1"/>
</dbReference>
<evidence type="ECO:0000259" key="1">
    <source>
        <dbReference type="Pfam" id="PF00561"/>
    </source>
</evidence>
<dbReference type="InterPro" id="IPR000073">
    <property type="entry name" value="AB_hydrolase_1"/>
</dbReference>
<dbReference type="InParanoid" id="A0A1I4Z4X1"/>
<proteinExistence type="predicted"/>
<dbReference type="PANTHER" id="PTHR36837:SF2">
    <property type="entry name" value="POLY(3-HYDROXYALKANOATE) POLYMERASE SUBUNIT PHAC"/>
    <property type="match status" value="1"/>
</dbReference>
<gene>
    <name evidence="2" type="ORF">SAMN04489713_10252</name>
</gene>
<dbReference type="EMBL" id="FOVH01000002">
    <property type="protein sequence ID" value="SFN45315.1"/>
    <property type="molecule type" value="Genomic_DNA"/>
</dbReference>
<evidence type="ECO:0000313" key="3">
    <source>
        <dbReference type="Proteomes" id="UP000183413"/>
    </source>
</evidence>
<dbReference type="RefSeq" id="WP_075020194.1">
    <property type="nucleotide sequence ID" value="NZ_FOVH01000002.1"/>
</dbReference>
<keyword evidence="3" id="KW-1185">Reference proteome</keyword>
<dbReference type="SMR" id="A0A1I4Z4X1"/>
<dbReference type="Proteomes" id="UP000183413">
    <property type="component" value="Unassembled WGS sequence"/>
</dbReference>
<organism evidence="2 3">
    <name type="scientific">Actinomadura madurae</name>
    <dbReference type="NCBI Taxonomy" id="1993"/>
    <lineage>
        <taxon>Bacteria</taxon>
        <taxon>Bacillati</taxon>
        <taxon>Actinomycetota</taxon>
        <taxon>Actinomycetes</taxon>
        <taxon>Streptosporangiales</taxon>
        <taxon>Thermomonosporaceae</taxon>
        <taxon>Actinomadura</taxon>
    </lineage>
</organism>
<name>A0A1I4Z4X1_9ACTN</name>
<dbReference type="eggNOG" id="COG2267">
    <property type="taxonomic scope" value="Bacteria"/>
</dbReference>
<protein>
    <submittedName>
        <fullName evidence="2">Polyhydroxyalkanoate synthase</fullName>
    </submittedName>
</protein>
<dbReference type="InterPro" id="IPR029058">
    <property type="entry name" value="AB_hydrolase_fold"/>
</dbReference>
<accession>A0A1I4Z4X1</accession>
<evidence type="ECO:0000313" key="2">
    <source>
        <dbReference type="EMBL" id="SFN45315.1"/>
    </source>
</evidence>
<dbReference type="InterPro" id="IPR051321">
    <property type="entry name" value="PHA/PHB_synthase"/>
</dbReference>
<dbReference type="STRING" id="1993.SAMN04489713_10252"/>